<accession>A0ABT7E297</accession>
<protein>
    <submittedName>
        <fullName evidence="3">Lipopolysaccharide heptosyltransferase III</fullName>
    </submittedName>
</protein>
<dbReference type="Proteomes" id="UP001172778">
    <property type="component" value="Unassembled WGS sequence"/>
</dbReference>
<dbReference type="Pfam" id="PF01075">
    <property type="entry name" value="Glyco_transf_9"/>
    <property type="match status" value="1"/>
</dbReference>
<organism evidence="3 4">
    <name type="scientific">Parachitinimonas caeni</name>
    <dbReference type="NCBI Taxonomy" id="3031301"/>
    <lineage>
        <taxon>Bacteria</taxon>
        <taxon>Pseudomonadati</taxon>
        <taxon>Pseudomonadota</taxon>
        <taxon>Betaproteobacteria</taxon>
        <taxon>Neisseriales</taxon>
        <taxon>Chitinibacteraceae</taxon>
        <taxon>Parachitinimonas</taxon>
    </lineage>
</organism>
<evidence type="ECO:0000313" key="4">
    <source>
        <dbReference type="Proteomes" id="UP001172778"/>
    </source>
</evidence>
<dbReference type="CDD" id="cd03789">
    <property type="entry name" value="GT9_LPS_heptosyltransferase"/>
    <property type="match status" value="1"/>
</dbReference>
<keyword evidence="4" id="KW-1185">Reference proteome</keyword>
<proteinExistence type="predicted"/>
<dbReference type="InterPro" id="IPR051199">
    <property type="entry name" value="LPS_LOS_Heptosyltrfase"/>
</dbReference>
<dbReference type="InterPro" id="IPR011916">
    <property type="entry name" value="LipoPS_heptosylTferase-III"/>
</dbReference>
<keyword evidence="1" id="KW-0328">Glycosyltransferase</keyword>
<gene>
    <name evidence="3" type="primary">rfaQ</name>
    <name evidence="3" type="ORF">PZA18_20535</name>
</gene>
<dbReference type="EMBL" id="JARRAF010000038">
    <property type="protein sequence ID" value="MDK2126431.1"/>
    <property type="molecule type" value="Genomic_DNA"/>
</dbReference>
<name>A0ABT7E297_9NEIS</name>
<dbReference type="Gene3D" id="3.40.50.2000">
    <property type="entry name" value="Glycogen Phosphorylase B"/>
    <property type="match status" value="2"/>
</dbReference>
<dbReference type="PANTHER" id="PTHR30160">
    <property type="entry name" value="TETRAACYLDISACCHARIDE 4'-KINASE-RELATED"/>
    <property type="match status" value="1"/>
</dbReference>
<sequence>MSRRLPPFDPASLRRALVIKLRHHGDVLLTSPVLSSLKAVAPEAEIDSLVYADTAPMLDGHPALAQLHQIDRHWKRLGPRRQLAAEWQLLQTLKRREYDLVLHLTEHNRGAWLSRWLQPRWSVAPAIGRSRFFNRSFGKLYPFMTGNRRHTVELNLDALRALGIDPAHKALTLCPSDTARAKINTLLAMHGLAGQRFVLCHPGSRWLFKAWPPAHTAAVLNGLMADGWPVVISGAPDAAERAVVDAVRAQLTHPTVDLVGQLSLTELGALIGRASLLLGVDSAPMHMAAALDVPQVVLFGPSGEHDWGPWSDQATVLVGNHPCRPCGLAGCADSGRADCLRALAPAPVLQACRERLAGRVPRRHILVETFKPESSSCAE</sequence>
<evidence type="ECO:0000256" key="2">
    <source>
        <dbReference type="ARBA" id="ARBA00022679"/>
    </source>
</evidence>
<dbReference type="RefSeq" id="WP_284102750.1">
    <property type="nucleotide sequence ID" value="NZ_JARRAF010000038.1"/>
</dbReference>
<dbReference type="SUPFAM" id="SSF53756">
    <property type="entry name" value="UDP-Glycosyltransferase/glycogen phosphorylase"/>
    <property type="match status" value="1"/>
</dbReference>
<keyword evidence="2" id="KW-0808">Transferase</keyword>
<reference evidence="3" key="1">
    <citation type="submission" date="2023-03" db="EMBL/GenBank/DDBJ databases">
        <title>Chitinimonas shenzhenensis gen. nov., sp. nov., a novel member of family Burkholderiaceae isolated from activated sludge collected in Shen Zhen, China.</title>
        <authorList>
            <person name="Wang X."/>
        </authorList>
    </citation>
    <scope>NUCLEOTIDE SEQUENCE</scope>
    <source>
        <strain evidence="3">DQS-5</strain>
    </source>
</reference>
<dbReference type="NCBIfam" id="TIGR02201">
    <property type="entry name" value="heptsyl_trn_III"/>
    <property type="match status" value="1"/>
</dbReference>
<dbReference type="InterPro" id="IPR002201">
    <property type="entry name" value="Glyco_trans_9"/>
</dbReference>
<evidence type="ECO:0000256" key="1">
    <source>
        <dbReference type="ARBA" id="ARBA00022676"/>
    </source>
</evidence>
<evidence type="ECO:0000313" key="3">
    <source>
        <dbReference type="EMBL" id="MDK2126431.1"/>
    </source>
</evidence>
<comment type="caution">
    <text evidence="3">The sequence shown here is derived from an EMBL/GenBank/DDBJ whole genome shotgun (WGS) entry which is preliminary data.</text>
</comment>
<dbReference type="PANTHER" id="PTHR30160:SF1">
    <property type="entry name" value="LIPOPOLYSACCHARIDE 1,2-N-ACETYLGLUCOSAMINETRANSFERASE-RELATED"/>
    <property type="match status" value="1"/>
</dbReference>